<evidence type="ECO:0000313" key="3">
    <source>
        <dbReference type="Proteomes" id="UP000266841"/>
    </source>
</evidence>
<feature type="compositionally biased region" description="Basic and acidic residues" evidence="1">
    <location>
        <begin position="164"/>
        <end position="178"/>
    </location>
</feature>
<comment type="caution">
    <text evidence="2">The sequence shown here is derived from an EMBL/GenBank/DDBJ whole genome shotgun (WGS) entry which is preliminary data.</text>
</comment>
<evidence type="ECO:0000256" key="1">
    <source>
        <dbReference type="SAM" id="MobiDB-lite"/>
    </source>
</evidence>
<sequence>MDPSVDMLFTTILARCEAGRTLRALRYETAGGANAETRESPSVRRDAEANLLNMSGFGQRVSLPLHGDLASLIEKKMARLTVLLVALVAAMAQAFAPNATPVARSGELSNRVPGAREGRTQRGTLMARRRVRTLTEVLSVVNTRAAIRPIHNIEGILARTLAVRRPDRTPGEGQDRSWRGRAHRVGPPPLQAPGEPVRPPYGAPSQALLRELPGAQEEEDCAGPIPQEDGEDAGQAHETAAHLKGPVCLLPGFLAMSNKLWME</sequence>
<accession>K0RLV7</accession>
<gene>
    <name evidence="2" type="ORF">THAOC_33587</name>
</gene>
<organism evidence="2 3">
    <name type="scientific">Thalassiosira oceanica</name>
    <name type="common">Marine diatom</name>
    <dbReference type="NCBI Taxonomy" id="159749"/>
    <lineage>
        <taxon>Eukaryota</taxon>
        <taxon>Sar</taxon>
        <taxon>Stramenopiles</taxon>
        <taxon>Ochrophyta</taxon>
        <taxon>Bacillariophyta</taxon>
        <taxon>Coscinodiscophyceae</taxon>
        <taxon>Thalassiosirophycidae</taxon>
        <taxon>Thalassiosirales</taxon>
        <taxon>Thalassiosiraceae</taxon>
        <taxon>Thalassiosira</taxon>
    </lineage>
</organism>
<feature type="region of interest" description="Disordered" evidence="1">
    <location>
        <begin position="164"/>
        <end position="238"/>
    </location>
</feature>
<dbReference type="AlphaFoldDB" id="K0RLV7"/>
<keyword evidence="3" id="KW-1185">Reference proteome</keyword>
<name>K0RLV7_THAOC</name>
<proteinExistence type="predicted"/>
<evidence type="ECO:0000313" key="2">
    <source>
        <dbReference type="EMBL" id="EJK47677.1"/>
    </source>
</evidence>
<protein>
    <submittedName>
        <fullName evidence="2">Uncharacterized protein</fullName>
    </submittedName>
</protein>
<feature type="compositionally biased region" description="Pro residues" evidence="1">
    <location>
        <begin position="186"/>
        <end position="202"/>
    </location>
</feature>
<dbReference type="Proteomes" id="UP000266841">
    <property type="component" value="Unassembled WGS sequence"/>
</dbReference>
<reference evidence="2 3" key="1">
    <citation type="journal article" date="2012" name="Genome Biol.">
        <title>Genome and low-iron response of an oceanic diatom adapted to chronic iron limitation.</title>
        <authorList>
            <person name="Lommer M."/>
            <person name="Specht M."/>
            <person name="Roy A.S."/>
            <person name="Kraemer L."/>
            <person name="Andreson R."/>
            <person name="Gutowska M.A."/>
            <person name="Wolf J."/>
            <person name="Bergner S.V."/>
            <person name="Schilhabel M.B."/>
            <person name="Klostermeier U.C."/>
            <person name="Beiko R.G."/>
            <person name="Rosenstiel P."/>
            <person name="Hippler M."/>
            <person name="Laroche J."/>
        </authorList>
    </citation>
    <scope>NUCLEOTIDE SEQUENCE [LARGE SCALE GENOMIC DNA]</scope>
    <source>
        <strain evidence="2 3">CCMP1005</strain>
    </source>
</reference>
<dbReference type="EMBL" id="AGNL01046730">
    <property type="protein sequence ID" value="EJK47677.1"/>
    <property type="molecule type" value="Genomic_DNA"/>
</dbReference>